<protein>
    <submittedName>
        <fullName evidence="1">Uncharacterized protein</fullName>
    </submittedName>
</protein>
<dbReference type="AlphaFoldDB" id="A0A0K2UW92"/>
<proteinExistence type="predicted"/>
<reference evidence="1" key="1">
    <citation type="submission" date="2014-05" db="EMBL/GenBank/DDBJ databases">
        <authorList>
            <person name="Chronopoulou M."/>
        </authorList>
    </citation>
    <scope>NUCLEOTIDE SEQUENCE</scope>
    <source>
        <tissue evidence="1">Whole organism</tissue>
    </source>
</reference>
<sequence>MVYCQDQCHGIVLLSIYIPVQFAKNYLLIITFLAKL</sequence>
<name>A0A0K2UW92_LEPSM</name>
<organism evidence="1">
    <name type="scientific">Lepeophtheirus salmonis</name>
    <name type="common">Salmon louse</name>
    <name type="synonym">Caligus salmonis</name>
    <dbReference type="NCBI Taxonomy" id="72036"/>
    <lineage>
        <taxon>Eukaryota</taxon>
        <taxon>Metazoa</taxon>
        <taxon>Ecdysozoa</taxon>
        <taxon>Arthropoda</taxon>
        <taxon>Crustacea</taxon>
        <taxon>Multicrustacea</taxon>
        <taxon>Hexanauplia</taxon>
        <taxon>Copepoda</taxon>
        <taxon>Siphonostomatoida</taxon>
        <taxon>Caligidae</taxon>
        <taxon>Lepeophtheirus</taxon>
    </lineage>
</organism>
<accession>A0A0K2UW92</accession>
<evidence type="ECO:0000313" key="1">
    <source>
        <dbReference type="EMBL" id="CDW42514.1"/>
    </source>
</evidence>
<dbReference type="EMBL" id="HACA01025153">
    <property type="protein sequence ID" value="CDW42514.1"/>
    <property type="molecule type" value="Transcribed_RNA"/>
</dbReference>